<dbReference type="Gene3D" id="3.40.630.30">
    <property type="match status" value="1"/>
</dbReference>
<evidence type="ECO:0000313" key="3">
    <source>
        <dbReference type="Proteomes" id="UP001162802"/>
    </source>
</evidence>
<dbReference type="Proteomes" id="UP001162802">
    <property type="component" value="Unassembled WGS sequence"/>
</dbReference>
<protein>
    <submittedName>
        <fullName evidence="2">GNAT family N-acetyltransferase</fullName>
    </submittedName>
</protein>
<dbReference type="SUPFAM" id="SSF55729">
    <property type="entry name" value="Acyl-CoA N-acyltransferases (Nat)"/>
    <property type="match status" value="1"/>
</dbReference>
<organism evidence="2 3">
    <name type="scientific">Novosphingobium mangrovi</name>
    <name type="common">ex Hu et al. 2023</name>
    <dbReference type="NCBI Taxonomy" id="2930094"/>
    <lineage>
        <taxon>Bacteria</taxon>
        <taxon>Pseudomonadati</taxon>
        <taxon>Pseudomonadota</taxon>
        <taxon>Alphaproteobacteria</taxon>
        <taxon>Sphingomonadales</taxon>
        <taxon>Sphingomonadaceae</taxon>
        <taxon>Novosphingobium</taxon>
    </lineage>
</organism>
<evidence type="ECO:0000259" key="1">
    <source>
        <dbReference type="PROSITE" id="PS51186"/>
    </source>
</evidence>
<feature type="domain" description="N-acetyltransferase" evidence="1">
    <location>
        <begin position="20"/>
        <end position="185"/>
    </location>
</feature>
<keyword evidence="3" id="KW-1185">Reference proteome</keyword>
<dbReference type="Pfam" id="PF13302">
    <property type="entry name" value="Acetyltransf_3"/>
    <property type="match status" value="1"/>
</dbReference>
<gene>
    <name evidence="2" type="ORF">MTR65_06465</name>
</gene>
<name>A0ABT0AAZ1_9SPHN</name>
<comment type="caution">
    <text evidence="2">The sequence shown here is derived from an EMBL/GenBank/DDBJ whole genome shotgun (WGS) entry which is preliminary data.</text>
</comment>
<dbReference type="EMBL" id="JALHAT010000006">
    <property type="protein sequence ID" value="MCJ1960314.1"/>
    <property type="molecule type" value="Genomic_DNA"/>
</dbReference>
<dbReference type="PANTHER" id="PTHR43792:SF1">
    <property type="entry name" value="N-ACETYLTRANSFERASE DOMAIN-CONTAINING PROTEIN"/>
    <property type="match status" value="1"/>
</dbReference>
<dbReference type="PANTHER" id="PTHR43792">
    <property type="entry name" value="GNAT FAMILY, PUTATIVE (AFU_ORTHOLOGUE AFUA_3G00765)-RELATED-RELATED"/>
    <property type="match status" value="1"/>
</dbReference>
<dbReference type="InterPro" id="IPR000182">
    <property type="entry name" value="GNAT_dom"/>
</dbReference>
<dbReference type="InterPro" id="IPR016181">
    <property type="entry name" value="Acyl_CoA_acyltransferase"/>
</dbReference>
<dbReference type="PROSITE" id="PS51186">
    <property type="entry name" value="GNAT"/>
    <property type="match status" value="1"/>
</dbReference>
<accession>A0ABT0AAZ1</accession>
<reference evidence="2" key="1">
    <citation type="submission" date="2022-03" db="EMBL/GenBank/DDBJ databases">
        <title>Identification of a novel bacterium isolated from mangrove sediments.</title>
        <authorList>
            <person name="Pan X."/>
        </authorList>
    </citation>
    <scope>NUCLEOTIDE SEQUENCE</scope>
    <source>
        <strain evidence="2">B2637</strain>
    </source>
</reference>
<dbReference type="InterPro" id="IPR051531">
    <property type="entry name" value="N-acetyltransferase"/>
</dbReference>
<dbReference type="RefSeq" id="WP_243798321.1">
    <property type="nucleotide sequence ID" value="NZ_JALHAT010000006.1"/>
</dbReference>
<evidence type="ECO:0000313" key="2">
    <source>
        <dbReference type="EMBL" id="MCJ1960314.1"/>
    </source>
</evidence>
<sequence>MSQEPWPEGLTAPLLTTARFELWQPRVGDLAAHMALLADPEVTRYLAPTPPDPEKHMERLIRHAESWLQHGYGLFAVRPHGSEAMIASCGLFHSNRGFGKGFDEVTEAGWIVARDWWSQGVAREVMEASLDWFEERHGPRRMVCMIEEGNLASERLATALGFVAYDRKEPDAEDPVALNLYERLPSDLT</sequence>
<proteinExistence type="predicted"/>